<gene>
    <name evidence="1" type="ORF">CDAR_20071</name>
</gene>
<dbReference type="AlphaFoldDB" id="A0AAV4PTY2"/>
<name>A0AAV4PTY2_9ARAC</name>
<dbReference type="Proteomes" id="UP001054837">
    <property type="component" value="Unassembled WGS sequence"/>
</dbReference>
<keyword evidence="2" id="KW-1185">Reference proteome</keyword>
<dbReference type="EMBL" id="BPLQ01003396">
    <property type="protein sequence ID" value="GIY00175.1"/>
    <property type="molecule type" value="Genomic_DNA"/>
</dbReference>
<comment type="caution">
    <text evidence="1">The sequence shown here is derived from an EMBL/GenBank/DDBJ whole genome shotgun (WGS) entry which is preliminary data.</text>
</comment>
<reference evidence="1 2" key="1">
    <citation type="submission" date="2021-06" db="EMBL/GenBank/DDBJ databases">
        <title>Caerostris darwini draft genome.</title>
        <authorList>
            <person name="Kono N."/>
            <person name="Arakawa K."/>
        </authorList>
    </citation>
    <scope>NUCLEOTIDE SEQUENCE [LARGE SCALE GENOMIC DNA]</scope>
</reference>
<protein>
    <submittedName>
        <fullName evidence="1">Uncharacterized protein</fullName>
    </submittedName>
</protein>
<sequence length="349" mass="41536">MERPHNISRVLHKLEHLSMVRMALILKDNPEFRPAFDFRKYDIMLPSDKVLSSMNIPQLLKKKLLVYVRYLAVECREWICLHSMYLKNSAVDQFPNIRWRWDGRIDRQKTAEAILRAGSVSTRHRFQLACGYCLKEDILSVWNELSEEQRKKESQKRPASRWIPWIFDGEREGWPKSAEDPIFRDLLYEPLLNPVGVRRLLEFLPPQERRPCLLEYLSYNGSLGQICASNPIDLHYDLHEDEISENFSVIALLSYYHWTTQSEFFALKDQLFPFLAESQFSLFTLLAIVRISFSFVDECYVNLLKEFWRGSPVHLKEHYRNIWTDENNFEAIPNWRKIMGPLVFQMLEI</sequence>
<evidence type="ECO:0000313" key="1">
    <source>
        <dbReference type="EMBL" id="GIY00175.1"/>
    </source>
</evidence>
<organism evidence="1 2">
    <name type="scientific">Caerostris darwini</name>
    <dbReference type="NCBI Taxonomy" id="1538125"/>
    <lineage>
        <taxon>Eukaryota</taxon>
        <taxon>Metazoa</taxon>
        <taxon>Ecdysozoa</taxon>
        <taxon>Arthropoda</taxon>
        <taxon>Chelicerata</taxon>
        <taxon>Arachnida</taxon>
        <taxon>Araneae</taxon>
        <taxon>Araneomorphae</taxon>
        <taxon>Entelegynae</taxon>
        <taxon>Araneoidea</taxon>
        <taxon>Araneidae</taxon>
        <taxon>Caerostris</taxon>
    </lineage>
</organism>
<evidence type="ECO:0000313" key="2">
    <source>
        <dbReference type="Proteomes" id="UP001054837"/>
    </source>
</evidence>
<accession>A0AAV4PTY2</accession>
<proteinExistence type="predicted"/>